<evidence type="ECO:0008006" key="5">
    <source>
        <dbReference type="Google" id="ProtNLM"/>
    </source>
</evidence>
<feature type="compositionally biased region" description="Low complexity" evidence="2">
    <location>
        <begin position="23"/>
        <end position="56"/>
    </location>
</feature>
<dbReference type="RefSeq" id="WP_091440107.1">
    <property type="nucleotide sequence ID" value="NZ_FMTP01000003.1"/>
</dbReference>
<evidence type="ECO:0000313" key="4">
    <source>
        <dbReference type="Proteomes" id="UP000198889"/>
    </source>
</evidence>
<proteinExistence type="inferred from homology"/>
<dbReference type="Pfam" id="PF07896">
    <property type="entry name" value="DUF1674"/>
    <property type="match status" value="1"/>
</dbReference>
<protein>
    <recommendedName>
        <fullName evidence="5">DUF1674 domain-containing protein</fullName>
    </recommendedName>
</protein>
<evidence type="ECO:0000313" key="3">
    <source>
        <dbReference type="EMBL" id="SCW73329.1"/>
    </source>
</evidence>
<dbReference type="InterPro" id="IPR012875">
    <property type="entry name" value="SDHF4"/>
</dbReference>
<dbReference type="STRING" id="177413.SAMN05660859_2569"/>
<feature type="compositionally biased region" description="Basic and acidic residues" evidence="2">
    <location>
        <begin position="57"/>
        <end position="75"/>
    </location>
</feature>
<evidence type="ECO:0000256" key="2">
    <source>
        <dbReference type="SAM" id="MobiDB-lite"/>
    </source>
</evidence>
<evidence type="ECO:0000256" key="1">
    <source>
        <dbReference type="ARBA" id="ARBA00005701"/>
    </source>
</evidence>
<accession>A0A1G4SYF6</accession>
<dbReference type="EMBL" id="FMTP01000003">
    <property type="protein sequence ID" value="SCW73329.1"/>
    <property type="molecule type" value="Genomic_DNA"/>
</dbReference>
<name>A0A1G4SYF6_9HYPH</name>
<reference evidence="4" key="1">
    <citation type="submission" date="2016-10" db="EMBL/GenBank/DDBJ databases">
        <authorList>
            <person name="Varghese N."/>
            <person name="Submissions S."/>
        </authorList>
    </citation>
    <scope>NUCLEOTIDE SEQUENCE [LARGE SCALE GENOMIC DNA]</scope>
    <source>
        <strain evidence="4">CGMCC 1.1761</strain>
    </source>
</reference>
<keyword evidence="4" id="KW-1185">Reference proteome</keyword>
<sequence length="82" mass="8451">MSQIDPIAPTLHPTGLTGPSDGADAPAPRRPLTPAAERALAEAAARRAAAAPVAGPREIDGRNGPEPVRYGDWEVKGIATDF</sequence>
<gene>
    <name evidence="3" type="ORF">SAMN05660859_2569</name>
</gene>
<dbReference type="Proteomes" id="UP000198889">
    <property type="component" value="Unassembled WGS sequence"/>
</dbReference>
<dbReference type="AlphaFoldDB" id="A0A1G4SYF6"/>
<organism evidence="3 4">
    <name type="scientific">Ancylobacter rudongensis</name>
    <dbReference type="NCBI Taxonomy" id="177413"/>
    <lineage>
        <taxon>Bacteria</taxon>
        <taxon>Pseudomonadati</taxon>
        <taxon>Pseudomonadota</taxon>
        <taxon>Alphaproteobacteria</taxon>
        <taxon>Hyphomicrobiales</taxon>
        <taxon>Xanthobacteraceae</taxon>
        <taxon>Ancylobacter</taxon>
    </lineage>
</organism>
<comment type="similarity">
    <text evidence="1">Belongs to the SDHAF4 family.</text>
</comment>
<feature type="region of interest" description="Disordered" evidence="2">
    <location>
        <begin position="1"/>
        <end position="82"/>
    </location>
</feature>